<evidence type="ECO:0000259" key="8">
    <source>
        <dbReference type="SMART" id="SM00134"/>
    </source>
</evidence>
<evidence type="ECO:0000256" key="4">
    <source>
        <dbReference type="ARBA" id="ARBA00023136"/>
    </source>
</evidence>
<dbReference type="PANTHER" id="PTHR16983:SF13">
    <property type="entry name" value="LYMPHOCYTE ANTIGEN 6E"/>
    <property type="match status" value="1"/>
</dbReference>
<dbReference type="GO" id="GO:0005886">
    <property type="term" value="C:plasma membrane"/>
    <property type="evidence" value="ECO:0007669"/>
    <property type="project" value="UniProtKB-SubCell"/>
</dbReference>
<dbReference type="InterPro" id="IPR045860">
    <property type="entry name" value="Snake_toxin-like_sf"/>
</dbReference>
<feature type="transmembrane region" description="Helical" evidence="7">
    <location>
        <begin position="217"/>
        <end position="238"/>
    </location>
</feature>
<dbReference type="Pfam" id="PF00087">
    <property type="entry name" value="Toxin_TOLIP"/>
    <property type="match status" value="1"/>
</dbReference>
<dbReference type="EMBL" id="JBBHLL010001053">
    <property type="protein sequence ID" value="KAK7796703.1"/>
    <property type="molecule type" value="Genomic_DNA"/>
</dbReference>
<dbReference type="Proteomes" id="UP001488838">
    <property type="component" value="Unassembled WGS sequence"/>
</dbReference>
<protein>
    <recommendedName>
        <fullName evidence="8">UPAR/Ly6 domain-containing protein</fullName>
    </recommendedName>
</protein>
<dbReference type="InterPro" id="IPR035076">
    <property type="entry name" value="Toxin/TOLIP"/>
</dbReference>
<keyword evidence="4 7" id="KW-0472">Membrane</keyword>
<comment type="caution">
    <text evidence="9">The sequence shown here is derived from an EMBL/GenBank/DDBJ whole genome shotgun (WGS) entry which is preliminary data.</text>
</comment>
<proteinExistence type="predicted"/>
<evidence type="ECO:0000256" key="5">
    <source>
        <dbReference type="ARBA" id="ARBA00023180"/>
    </source>
</evidence>
<reference evidence="9 10" key="1">
    <citation type="journal article" date="2023" name="bioRxiv">
        <title>Conserved and derived expression patterns and positive selection on dental genes reveal complex evolutionary context of ever-growing rodent molars.</title>
        <authorList>
            <person name="Calamari Z.T."/>
            <person name="Song A."/>
            <person name="Cohen E."/>
            <person name="Akter M."/>
            <person name="Roy R.D."/>
            <person name="Hallikas O."/>
            <person name="Christensen M.M."/>
            <person name="Li P."/>
            <person name="Marangoni P."/>
            <person name="Jernvall J."/>
            <person name="Klein O.D."/>
        </authorList>
    </citation>
    <scope>NUCLEOTIDE SEQUENCE [LARGE SCALE GENOMIC DNA]</scope>
    <source>
        <strain evidence="9">V071</strain>
    </source>
</reference>
<evidence type="ECO:0000256" key="6">
    <source>
        <dbReference type="SAM" id="MobiDB-lite"/>
    </source>
</evidence>
<keyword evidence="7" id="KW-1133">Transmembrane helix</keyword>
<evidence type="ECO:0000256" key="1">
    <source>
        <dbReference type="ARBA" id="ARBA00004236"/>
    </source>
</evidence>
<keyword evidence="5" id="KW-0325">Glycoprotein</keyword>
<dbReference type="AlphaFoldDB" id="A0AAW0H5M0"/>
<keyword evidence="10" id="KW-1185">Reference proteome</keyword>
<organism evidence="9 10">
    <name type="scientific">Myodes glareolus</name>
    <name type="common">Bank vole</name>
    <name type="synonym">Clethrionomys glareolus</name>
    <dbReference type="NCBI Taxonomy" id="447135"/>
    <lineage>
        <taxon>Eukaryota</taxon>
        <taxon>Metazoa</taxon>
        <taxon>Chordata</taxon>
        <taxon>Craniata</taxon>
        <taxon>Vertebrata</taxon>
        <taxon>Euteleostomi</taxon>
        <taxon>Mammalia</taxon>
        <taxon>Eutheria</taxon>
        <taxon>Euarchontoglires</taxon>
        <taxon>Glires</taxon>
        <taxon>Rodentia</taxon>
        <taxon>Myomorpha</taxon>
        <taxon>Muroidea</taxon>
        <taxon>Cricetidae</taxon>
        <taxon>Arvicolinae</taxon>
        <taxon>Myodes</taxon>
    </lineage>
</organism>
<sequence>MVETRPQPVERPARHPPPPSEPGSAAWESPDCGNLQDLRFPELFGVASPGGEPCEFEEEFLGPKRHCPVACRWPLWSPQQVSAASSMRVFLPVLLAALLGVEQAKGWVSSPAGFPRAQAAITYSMSLFAAHSLMCFSCTDQKSNLKCLWPTVCPSSDNYCVTISAAAGFGNVNLGYTLNKGCSEICPRENINVNLGVASVNSYCCQSSFCNISTAGLGLRASIPMLGLGLLLSLLALLHLEP</sequence>
<keyword evidence="7" id="KW-0812">Transmembrane</keyword>
<dbReference type="PANTHER" id="PTHR16983">
    <property type="entry name" value="UPAR/LY6 DOMAIN-CONTAINING PROTEIN"/>
    <property type="match status" value="1"/>
</dbReference>
<name>A0AAW0H5M0_MYOGA</name>
<dbReference type="Gene3D" id="2.10.60.10">
    <property type="entry name" value="CD59"/>
    <property type="match status" value="1"/>
</dbReference>
<dbReference type="SMART" id="SM00134">
    <property type="entry name" value="LU"/>
    <property type="match status" value="1"/>
</dbReference>
<evidence type="ECO:0000256" key="3">
    <source>
        <dbReference type="ARBA" id="ARBA00022729"/>
    </source>
</evidence>
<feature type="region of interest" description="Disordered" evidence="6">
    <location>
        <begin position="1"/>
        <end position="31"/>
    </location>
</feature>
<feature type="domain" description="UPAR/Ly6" evidence="8">
    <location>
        <begin position="133"/>
        <end position="224"/>
    </location>
</feature>
<gene>
    <name evidence="9" type="ORF">U0070_011393</name>
</gene>
<evidence type="ECO:0000313" key="9">
    <source>
        <dbReference type="EMBL" id="KAK7796703.1"/>
    </source>
</evidence>
<evidence type="ECO:0000256" key="7">
    <source>
        <dbReference type="SAM" id="Phobius"/>
    </source>
</evidence>
<evidence type="ECO:0000256" key="2">
    <source>
        <dbReference type="ARBA" id="ARBA00022475"/>
    </source>
</evidence>
<evidence type="ECO:0000313" key="10">
    <source>
        <dbReference type="Proteomes" id="UP001488838"/>
    </source>
</evidence>
<keyword evidence="3" id="KW-0732">Signal</keyword>
<dbReference type="CDD" id="cd23543">
    <property type="entry name" value="TFP_LU_ECD_Ly6E"/>
    <property type="match status" value="1"/>
</dbReference>
<keyword evidence="2" id="KW-1003">Cell membrane</keyword>
<dbReference type="InterPro" id="IPR051110">
    <property type="entry name" value="Ly-6/neurotoxin-like_GPI-ap"/>
</dbReference>
<dbReference type="FunFam" id="2.10.60.10:FF:000003">
    <property type="entry name" value="lymphocyte antigen 6E isoform X1"/>
    <property type="match status" value="1"/>
</dbReference>
<dbReference type="GO" id="GO:0030550">
    <property type="term" value="F:acetylcholine receptor inhibitor activity"/>
    <property type="evidence" value="ECO:0007669"/>
    <property type="project" value="TreeGrafter"/>
</dbReference>
<dbReference type="InterPro" id="IPR016054">
    <property type="entry name" value="LY6_UPA_recep-like"/>
</dbReference>
<comment type="subcellular location">
    <subcellularLocation>
        <location evidence="1">Cell membrane</location>
    </subcellularLocation>
</comment>
<accession>A0AAW0H5M0</accession>
<dbReference type="SUPFAM" id="SSF57302">
    <property type="entry name" value="Snake toxin-like"/>
    <property type="match status" value="1"/>
</dbReference>